<dbReference type="Proteomes" id="UP000319817">
    <property type="component" value="Chromosome"/>
</dbReference>
<dbReference type="AlphaFoldDB" id="A0A517NWI6"/>
<keyword evidence="1" id="KW-0732">Signal</keyword>
<feature type="chain" id="PRO_5021811045" description="Tetratricopeptide repeat protein" evidence="1">
    <location>
        <begin position="21"/>
        <end position="224"/>
    </location>
</feature>
<evidence type="ECO:0008006" key="4">
    <source>
        <dbReference type="Google" id="ProtNLM"/>
    </source>
</evidence>
<dbReference type="EMBL" id="CP036526">
    <property type="protein sequence ID" value="QDT11492.1"/>
    <property type="molecule type" value="Genomic_DNA"/>
</dbReference>
<keyword evidence="3" id="KW-1185">Reference proteome</keyword>
<reference evidence="2 3" key="1">
    <citation type="submission" date="2019-02" db="EMBL/GenBank/DDBJ databases">
        <title>Deep-cultivation of Planctomycetes and their phenomic and genomic characterization uncovers novel biology.</title>
        <authorList>
            <person name="Wiegand S."/>
            <person name="Jogler M."/>
            <person name="Boedeker C."/>
            <person name="Pinto D."/>
            <person name="Vollmers J."/>
            <person name="Rivas-Marin E."/>
            <person name="Kohn T."/>
            <person name="Peeters S.H."/>
            <person name="Heuer A."/>
            <person name="Rast P."/>
            <person name="Oberbeckmann S."/>
            <person name="Bunk B."/>
            <person name="Jeske O."/>
            <person name="Meyerdierks A."/>
            <person name="Storesund J.E."/>
            <person name="Kallscheuer N."/>
            <person name="Luecker S."/>
            <person name="Lage O.M."/>
            <person name="Pohl T."/>
            <person name="Merkel B.J."/>
            <person name="Hornburger P."/>
            <person name="Mueller R.-W."/>
            <person name="Bruemmer F."/>
            <person name="Labrenz M."/>
            <person name="Spormann A.M."/>
            <person name="Op den Camp H."/>
            <person name="Overmann J."/>
            <person name="Amann R."/>
            <person name="Jetten M.S.M."/>
            <person name="Mascher T."/>
            <person name="Medema M.H."/>
            <person name="Devos D.P."/>
            <person name="Kaster A.-K."/>
            <person name="Ovreas L."/>
            <person name="Rohde M."/>
            <person name="Galperin M.Y."/>
            <person name="Jogler C."/>
        </authorList>
    </citation>
    <scope>NUCLEOTIDE SEQUENCE [LARGE SCALE GENOMIC DNA]</scope>
    <source>
        <strain evidence="2 3">K23_9</strain>
    </source>
</reference>
<feature type="signal peptide" evidence="1">
    <location>
        <begin position="1"/>
        <end position="20"/>
    </location>
</feature>
<sequence precursor="true">MRSLIFFCSSVVVATSSAFAQPMITQSVPFQNLGSSFNEQNGVNWNLQGPGFFANFGGNNAAVPFGNPDPNAGLRTGAAFRSGGVSGNIGFNFSQGSNRSNVTTVPSLTTMNGVPGSIVDQTMRPFVTGITPVVGGHVLLPTPVPGPDPFLQSYQAAQNADVQRRLQGNVERTQKKALEYFNRGQRAEEEGNLKMARANYRRALASAQGQLRYAVQQKMLSRGW</sequence>
<evidence type="ECO:0000256" key="1">
    <source>
        <dbReference type="SAM" id="SignalP"/>
    </source>
</evidence>
<evidence type="ECO:0000313" key="3">
    <source>
        <dbReference type="Proteomes" id="UP000319817"/>
    </source>
</evidence>
<dbReference type="OrthoDB" id="282804at2"/>
<organism evidence="2 3">
    <name type="scientific">Stieleria marina</name>
    <dbReference type="NCBI Taxonomy" id="1930275"/>
    <lineage>
        <taxon>Bacteria</taxon>
        <taxon>Pseudomonadati</taxon>
        <taxon>Planctomycetota</taxon>
        <taxon>Planctomycetia</taxon>
        <taxon>Pirellulales</taxon>
        <taxon>Pirellulaceae</taxon>
        <taxon>Stieleria</taxon>
    </lineage>
</organism>
<dbReference type="RefSeq" id="WP_145419316.1">
    <property type="nucleotide sequence ID" value="NZ_CP036526.1"/>
</dbReference>
<name>A0A517NWI6_9BACT</name>
<gene>
    <name evidence="2" type="ORF">K239x_34900</name>
</gene>
<accession>A0A517NWI6</accession>
<proteinExistence type="predicted"/>
<evidence type="ECO:0000313" key="2">
    <source>
        <dbReference type="EMBL" id="QDT11492.1"/>
    </source>
</evidence>
<protein>
    <recommendedName>
        <fullName evidence="4">Tetratricopeptide repeat protein</fullName>
    </recommendedName>
</protein>